<feature type="region of interest" description="Disordered" evidence="1">
    <location>
        <begin position="1"/>
        <end position="33"/>
    </location>
</feature>
<dbReference type="KEGG" id="fax:FUAX_49510"/>
<evidence type="ECO:0000313" key="3">
    <source>
        <dbReference type="Proteomes" id="UP001348817"/>
    </source>
</evidence>
<gene>
    <name evidence="2" type="ORF">FUAX_49510</name>
</gene>
<sequence>MKEVYPTKHRVCRRGNNSSSSRNSVSKLPPAVGSGHCVQRKVGFEFEAPRLYAFRNYKQFEESNDGDFWFPEKFTEPAFRAGDVLLKANGYELQVDRMEDIRLPYLEVVTEPFEESRAGFERMCTTLKDMEYLLAHLTGGRYVDDIVSIHSIAHHGTLTDIGKETIFQARVNQPYCNMQASIGIDADKLWKFFDLMAVAHPDEDELLRNKRSGARKALFGIEEGNVYQEESESNSARLRYALLLADRAQKEFQFSGQAKGLISLMYFYILVTKREAYASPKSVLSILMRNDFASVFKLLPDKERLEKEDLWLSIFQFEDFLSSGELSEPLYSHGIFHLRDDPDMESMSHLTRHDWIVNIARGKDLLTREHFPEPKSGGMVGSVGALGDKFDAEDGKKKVILELRQAEHPLTMPNWRRTALKVFRFVYAFNHGMPHEYGEHFDLLGRLEYLEKPLKW</sequence>
<dbReference type="EMBL" id="AP025319">
    <property type="protein sequence ID" value="BDD12519.1"/>
    <property type="molecule type" value="Genomic_DNA"/>
</dbReference>
<dbReference type="AlphaFoldDB" id="A0AAU9D1I9"/>
<geneLocation type="plasmid" evidence="2 3">
    <name>pFA5</name>
</geneLocation>
<evidence type="ECO:0000256" key="1">
    <source>
        <dbReference type="SAM" id="MobiDB-lite"/>
    </source>
</evidence>
<reference evidence="2 3" key="1">
    <citation type="submission" date="2021-12" db="EMBL/GenBank/DDBJ databases">
        <title>Genome sequencing of bacteria with rrn-lacking chromosome and rrn-plasmid.</title>
        <authorList>
            <person name="Anda M."/>
            <person name="Iwasaki W."/>
        </authorList>
    </citation>
    <scope>NUCLEOTIDE SEQUENCE [LARGE SCALE GENOMIC DNA]</scope>
    <source>
        <strain evidence="2 3">DSM 100852</strain>
        <plasmid evidence="2 3">pFA5</plasmid>
    </source>
</reference>
<organism evidence="2 3">
    <name type="scientific">Fulvitalea axinellae</name>
    <dbReference type="NCBI Taxonomy" id="1182444"/>
    <lineage>
        <taxon>Bacteria</taxon>
        <taxon>Pseudomonadati</taxon>
        <taxon>Bacteroidota</taxon>
        <taxon>Cytophagia</taxon>
        <taxon>Cytophagales</taxon>
        <taxon>Persicobacteraceae</taxon>
        <taxon>Fulvitalea</taxon>
    </lineage>
</organism>
<protein>
    <submittedName>
        <fullName evidence="2">Uncharacterized protein</fullName>
    </submittedName>
</protein>
<accession>A0AAU9D1I9</accession>
<feature type="compositionally biased region" description="Low complexity" evidence="1">
    <location>
        <begin position="14"/>
        <end position="26"/>
    </location>
</feature>
<proteinExistence type="predicted"/>
<evidence type="ECO:0000313" key="2">
    <source>
        <dbReference type="EMBL" id="BDD12519.1"/>
    </source>
</evidence>
<dbReference type="RefSeq" id="WP_338395839.1">
    <property type="nucleotide sequence ID" value="NZ_AP025319.1"/>
</dbReference>
<name>A0AAU9D1I9_9BACT</name>
<keyword evidence="3" id="KW-1185">Reference proteome</keyword>
<keyword evidence="2" id="KW-0614">Plasmid</keyword>
<dbReference type="Proteomes" id="UP001348817">
    <property type="component" value="Plasmid pFA5"/>
</dbReference>